<dbReference type="PIRSF" id="PIRSF006402">
    <property type="entry name" value="UCP006402_thioredoxin"/>
    <property type="match status" value="1"/>
</dbReference>
<dbReference type="GO" id="GO:0004571">
    <property type="term" value="F:mannosyl-oligosaccharide 1,2-alpha-mannosidase activity"/>
    <property type="evidence" value="ECO:0007669"/>
    <property type="project" value="InterPro"/>
</dbReference>
<comment type="caution">
    <text evidence="2">The sequence shown here is derived from an EMBL/GenBank/DDBJ whole genome shotgun (WGS) entry which is preliminary data.</text>
</comment>
<dbReference type="SUPFAM" id="SSF52833">
    <property type="entry name" value="Thioredoxin-like"/>
    <property type="match status" value="1"/>
</dbReference>
<protein>
    <submittedName>
        <fullName evidence="2">Thioredoxin domain-containing protein</fullName>
    </submittedName>
</protein>
<dbReference type="Gene3D" id="1.50.10.20">
    <property type="match status" value="1"/>
</dbReference>
<reference evidence="2" key="1">
    <citation type="submission" date="2021-01" db="EMBL/GenBank/DDBJ databases">
        <title>Modified the classification status of verrucomicrobia.</title>
        <authorList>
            <person name="Feng X."/>
        </authorList>
    </citation>
    <scope>NUCLEOTIDE SEQUENCE</scope>
    <source>
        <strain evidence="2">_KCTC 22039</strain>
    </source>
</reference>
<dbReference type="GO" id="GO:0016020">
    <property type="term" value="C:membrane"/>
    <property type="evidence" value="ECO:0007669"/>
    <property type="project" value="InterPro"/>
</dbReference>
<dbReference type="AlphaFoldDB" id="A0A8J7MBS2"/>
<evidence type="ECO:0000313" key="3">
    <source>
        <dbReference type="Proteomes" id="UP000624703"/>
    </source>
</evidence>
<dbReference type="GO" id="GO:0005509">
    <property type="term" value="F:calcium ion binding"/>
    <property type="evidence" value="ECO:0007669"/>
    <property type="project" value="InterPro"/>
</dbReference>
<dbReference type="PANTHER" id="PTHR42899">
    <property type="entry name" value="SPERMATOGENESIS-ASSOCIATED PROTEIN 20"/>
    <property type="match status" value="1"/>
</dbReference>
<dbReference type="EMBL" id="JAENIM010000023">
    <property type="protein sequence ID" value="MBK1790547.1"/>
    <property type="molecule type" value="Genomic_DNA"/>
</dbReference>
<evidence type="ECO:0000259" key="1">
    <source>
        <dbReference type="Pfam" id="PF03190"/>
    </source>
</evidence>
<dbReference type="InterPro" id="IPR004879">
    <property type="entry name" value="Ssp411-like_TRX"/>
</dbReference>
<dbReference type="GO" id="GO:0005975">
    <property type="term" value="P:carbohydrate metabolic process"/>
    <property type="evidence" value="ECO:0007669"/>
    <property type="project" value="InterPro"/>
</dbReference>
<dbReference type="InterPro" id="IPR024705">
    <property type="entry name" value="Ssp411"/>
</dbReference>
<sequence length="700" mass="78111">MAPTYSDDTDVRKMNHLAQSTSPYLAQHVYNPVDWYPWGEEAIALAKKQNKPIFLSIGYSTCHWCHVMERESFEDEAVAEVLNKYFISVKVDREERPDVDAIYMAAYHAMQGGGGGWPLNMFLTPELKPFYGGTYFPPQSKNGRPGFKQVVAHLGQAWENEGAEVVKSANEFHDQLIARLQVGAAENPAGQLDESNLKLAVDQLMRGVDWENGGWNASGPKFPQVSNLRYLLQSGDAQARQFVLLTCDKMMNGGIYDQLSGGFHRYSVDGIWLVPHFEKMLYDQAQLIELYLDAWLITGKVAYKQVVEDTIGYVLREMRHEQGAFYSAQDAGSEGKEGKFCCWTMRDLAELTDDQRDVVVKWFGMSPAGNFVDFSDPDPLPNLNVLHLANPAMELSADERNSLADGIAKMRELRAARVPAATDDKILADWNGMMISSLARASRVLQKPEYLDAATNAYGFLVQELHDSEANRLAHVWCRGRKDDSDQALSYLHMLQASLAIYQVSLEPAYLAMAIKLADASYEVFYDKENGGFYNSPQRDDLVLRLKGEYDGATPTASSVGTMQFHLLAEITGDKKWLEAVEKSFTAHQSILSSSPASMSLLASALDRQLKAKQHLVIAEGDDDQLVEMLVVAQQVYKPRLVVMGNQGAVGAFSQKLDSLDEKTTAYLCEDYTCKQPVTDAAALREILQSDKAKSLLEMD</sequence>
<dbReference type="CDD" id="cd02955">
    <property type="entry name" value="SSP411"/>
    <property type="match status" value="1"/>
</dbReference>
<feature type="domain" description="Spermatogenesis-associated protein 20-like TRX" evidence="1">
    <location>
        <begin position="15"/>
        <end position="176"/>
    </location>
</feature>
<accession>A0A8J7MBS2</accession>
<evidence type="ECO:0000313" key="2">
    <source>
        <dbReference type="EMBL" id="MBK1790547.1"/>
    </source>
</evidence>
<dbReference type="InterPro" id="IPR001382">
    <property type="entry name" value="Glyco_hydro_47"/>
</dbReference>
<dbReference type="Gene3D" id="3.40.30.10">
    <property type="entry name" value="Glutaredoxin"/>
    <property type="match status" value="1"/>
</dbReference>
<dbReference type="InterPro" id="IPR008928">
    <property type="entry name" value="6-hairpin_glycosidase_sf"/>
</dbReference>
<dbReference type="Pfam" id="PF03190">
    <property type="entry name" value="Thioredox_DsbH"/>
    <property type="match status" value="1"/>
</dbReference>
<organism evidence="2 3">
    <name type="scientific">Persicirhabdus sediminis</name>
    <dbReference type="NCBI Taxonomy" id="454144"/>
    <lineage>
        <taxon>Bacteria</taxon>
        <taxon>Pseudomonadati</taxon>
        <taxon>Verrucomicrobiota</taxon>
        <taxon>Verrucomicrobiia</taxon>
        <taxon>Verrucomicrobiales</taxon>
        <taxon>Verrucomicrobiaceae</taxon>
        <taxon>Persicirhabdus</taxon>
    </lineage>
</organism>
<dbReference type="SUPFAM" id="SSF48208">
    <property type="entry name" value="Six-hairpin glycosidases"/>
    <property type="match status" value="1"/>
</dbReference>
<name>A0A8J7MBS2_9BACT</name>
<dbReference type="InterPro" id="IPR036249">
    <property type="entry name" value="Thioredoxin-like_sf"/>
</dbReference>
<dbReference type="PANTHER" id="PTHR42899:SF1">
    <property type="entry name" value="SPERMATOGENESIS-ASSOCIATED PROTEIN 20"/>
    <property type="match status" value="1"/>
</dbReference>
<dbReference type="Pfam" id="PF01532">
    <property type="entry name" value="Glyco_hydro_47"/>
    <property type="match status" value="1"/>
</dbReference>
<keyword evidence="3" id="KW-1185">Reference proteome</keyword>
<proteinExistence type="predicted"/>
<dbReference type="Proteomes" id="UP000624703">
    <property type="component" value="Unassembled WGS sequence"/>
</dbReference>
<gene>
    <name evidence="2" type="ORF">JIN82_05175</name>
</gene>